<evidence type="ECO:0000256" key="5">
    <source>
        <dbReference type="ARBA" id="ARBA00023014"/>
    </source>
</evidence>
<keyword evidence="4" id="KW-0408">Iron</keyword>
<protein>
    <submittedName>
        <fullName evidence="7">[FeFe] hydrogenase H-cluster radical SAM maturase HydE</fullName>
    </submittedName>
</protein>
<dbReference type="InterPro" id="IPR013785">
    <property type="entry name" value="Aldolase_TIM"/>
</dbReference>
<gene>
    <name evidence="7" type="ORF">SYK_14420</name>
</gene>
<evidence type="ECO:0000256" key="2">
    <source>
        <dbReference type="ARBA" id="ARBA00022691"/>
    </source>
</evidence>
<proteinExistence type="predicted"/>
<comment type="cofactor">
    <cofactor evidence="1">
        <name>[4Fe-4S] cluster</name>
        <dbReference type="ChEBI" id="CHEBI:49883"/>
    </cofactor>
</comment>
<dbReference type="Gene3D" id="3.20.20.70">
    <property type="entry name" value="Aldolase class I"/>
    <property type="match status" value="1"/>
</dbReference>
<dbReference type="PANTHER" id="PTHR43726">
    <property type="entry name" value="3-METHYLORNITHINE SYNTHASE"/>
    <property type="match status" value="1"/>
</dbReference>
<dbReference type="CDD" id="cd01335">
    <property type="entry name" value="Radical_SAM"/>
    <property type="match status" value="1"/>
</dbReference>
<dbReference type="InterPro" id="IPR034422">
    <property type="entry name" value="HydE/PylB-like"/>
</dbReference>
<evidence type="ECO:0000256" key="3">
    <source>
        <dbReference type="ARBA" id="ARBA00022723"/>
    </source>
</evidence>
<evidence type="ECO:0000313" key="8">
    <source>
        <dbReference type="Proteomes" id="UP001317742"/>
    </source>
</evidence>
<keyword evidence="8" id="KW-1185">Reference proteome</keyword>
<dbReference type="SFLD" id="SFLDS00029">
    <property type="entry name" value="Radical_SAM"/>
    <property type="match status" value="1"/>
</dbReference>
<dbReference type="PIRSF" id="PIRSF004762">
    <property type="entry name" value="CHP00423"/>
    <property type="match status" value="1"/>
</dbReference>
<dbReference type="Proteomes" id="UP001317742">
    <property type="component" value="Chromosome"/>
</dbReference>
<evidence type="ECO:0000259" key="6">
    <source>
        <dbReference type="PROSITE" id="PS51918"/>
    </source>
</evidence>
<evidence type="ECO:0000256" key="4">
    <source>
        <dbReference type="ARBA" id="ARBA00023004"/>
    </source>
</evidence>
<dbReference type="SUPFAM" id="SSF102114">
    <property type="entry name" value="Radical SAM enzymes"/>
    <property type="match status" value="1"/>
</dbReference>
<dbReference type="InterPro" id="IPR058240">
    <property type="entry name" value="rSAM_sf"/>
</dbReference>
<dbReference type="EMBL" id="AP026709">
    <property type="protein sequence ID" value="BDQ37082.1"/>
    <property type="molecule type" value="Genomic_DNA"/>
</dbReference>
<keyword evidence="2" id="KW-0949">S-adenosyl-L-methionine</keyword>
<dbReference type="NCBIfam" id="TIGR03956">
    <property type="entry name" value="rSAM_HydE"/>
    <property type="match status" value="1"/>
</dbReference>
<keyword evidence="5" id="KW-0411">Iron-sulfur</keyword>
<dbReference type="RefSeq" id="WP_281762942.1">
    <property type="nucleotide sequence ID" value="NZ_AP026709.1"/>
</dbReference>
<sequence length="336" mass="37752">MNRKTVFDALQDAEGQESLFRQADQVRREQVGDVAQLRGVVHFSNHCRCNDLYCGLMHDNDQCQRFRMTEDQIVDTALAIADAGLRTVVLQSGEDLHFTRAMFCSIIERILEKADVAITLSLGKRSREDMVAFRSAGAERYLMKHETMNPALYSRMRSGLKLDDRLRLINMLREVGFQVGVGNIVGLPGQTLEDLCEDILFFQDFQPDMINIGPFIPHAQTPLKDTPTADMELMLRVFALTRIVTGNTHMAAANTVATLDPDNGQFRALTKGGANVIMPNCNPFLESKTDKIEYEFQITTHKRYVSVNEARNVLERAGRTEGVTKGHSLKLQGEAL</sequence>
<evidence type="ECO:0000313" key="7">
    <source>
        <dbReference type="EMBL" id="BDQ37082.1"/>
    </source>
</evidence>
<evidence type="ECO:0000256" key="1">
    <source>
        <dbReference type="ARBA" id="ARBA00001966"/>
    </source>
</evidence>
<dbReference type="PANTHER" id="PTHR43726:SF1">
    <property type="entry name" value="BIOTIN SYNTHASE"/>
    <property type="match status" value="1"/>
</dbReference>
<dbReference type="Pfam" id="PF04055">
    <property type="entry name" value="Radical_SAM"/>
    <property type="match status" value="1"/>
</dbReference>
<keyword evidence="3" id="KW-0479">Metal-binding</keyword>
<dbReference type="SFLD" id="SFLDG01060">
    <property type="entry name" value="BATS_domain_containing"/>
    <property type="match status" value="1"/>
</dbReference>
<organism evidence="7 8">
    <name type="scientific">Pseudodesulfovibrio nedwellii</name>
    <dbReference type="NCBI Taxonomy" id="2973072"/>
    <lineage>
        <taxon>Bacteria</taxon>
        <taxon>Pseudomonadati</taxon>
        <taxon>Thermodesulfobacteriota</taxon>
        <taxon>Desulfovibrionia</taxon>
        <taxon>Desulfovibrionales</taxon>
        <taxon>Desulfovibrionaceae</taxon>
    </lineage>
</organism>
<dbReference type="SMART" id="SM00729">
    <property type="entry name" value="Elp3"/>
    <property type="match status" value="1"/>
</dbReference>
<feature type="domain" description="Radical SAM core" evidence="6">
    <location>
        <begin position="33"/>
        <end position="253"/>
    </location>
</feature>
<name>A0ABM8B065_9BACT</name>
<dbReference type="InterPro" id="IPR024021">
    <property type="entry name" value="FeFe-hyd_HydE_rSAM"/>
</dbReference>
<dbReference type="PROSITE" id="PS51918">
    <property type="entry name" value="RADICAL_SAM"/>
    <property type="match status" value="1"/>
</dbReference>
<dbReference type="InterPro" id="IPR007197">
    <property type="entry name" value="rSAM"/>
</dbReference>
<dbReference type="InterPro" id="IPR006638">
    <property type="entry name" value="Elp3/MiaA/NifB-like_rSAM"/>
</dbReference>
<reference evidence="7 8" key="1">
    <citation type="submission" date="2022-08" db="EMBL/GenBank/DDBJ databases">
        <title>Genome Sequence of the sulphate-reducing bacterium, Pseudodesulfovibrio sp. SYK.</title>
        <authorList>
            <person name="Kondo R."/>
            <person name="Kataoka T."/>
        </authorList>
    </citation>
    <scope>NUCLEOTIDE SEQUENCE [LARGE SCALE GENOMIC DNA]</scope>
    <source>
        <strain evidence="7 8">SYK</strain>
    </source>
</reference>
<accession>A0ABM8B065</accession>